<keyword evidence="5 6" id="KW-0472">Membrane</keyword>
<feature type="transmembrane region" description="Helical" evidence="6">
    <location>
        <begin position="351"/>
        <end position="370"/>
    </location>
</feature>
<sequence length="504" mass="54255">MTNIWRTTKVKNKNVIFVLTLIACAFDIINVTAAILSINSISNKFEVDSSLASWTLSSYAVTFSGFIAFLGRVGDIVGPTRLLSTSSLIFAVTSLLCAVVNNIYALIVLRALQGVAAAGVVPSGYAVISHTFSGKHQHTALALLASVFSVSFGIGFIIGGAFEETHIGYKGTFFFSFGVVLLVGVISILFEQVERSGNSIASLDFTGCLLFVLGAVLLVVGLTEGGESWTSAAAICPLIMGILLLIIFFLWNGVIAESEIIQRRFPVMKKTSLLIPKEVWATKNSVPILTALLINYIAVFGLLLVVGQYFQLIEENSPLITSLKMLPLVISMIFGTAFLSLRSGILNERQAFMLGFVLMTLGCGVFVALTSVDEPFWKIVLVAELLTHGGSTFFFVFSLTYLIGNAPPSVKGVISGVSQTFAQLGSALAFSIIASIMGNTRHESKGVLNKKIRNTTYFLVASVALGMILILLVVLRESFTINQDEELSQEDCSIEAKLDQKSTS</sequence>
<dbReference type="PANTHER" id="PTHR42718">
    <property type="entry name" value="MAJOR FACILITATOR SUPERFAMILY MULTIDRUG TRANSPORTER MFSC"/>
    <property type="match status" value="1"/>
</dbReference>
<keyword evidence="9" id="KW-1185">Reference proteome</keyword>
<dbReference type="OrthoDB" id="440755at2759"/>
<comment type="subcellular location">
    <subcellularLocation>
        <location evidence="1">Membrane</location>
        <topology evidence="1">Multi-pass membrane protein</topology>
    </subcellularLocation>
</comment>
<dbReference type="SUPFAM" id="SSF103473">
    <property type="entry name" value="MFS general substrate transporter"/>
    <property type="match status" value="2"/>
</dbReference>
<feature type="transmembrane region" description="Helical" evidence="6">
    <location>
        <begin position="51"/>
        <end position="70"/>
    </location>
</feature>
<feature type="transmembrane region" description="Helical" evidence="6">
    <location>
        <begin position="82"/>
        <end position="101"/>
    </location>
</feature>
<evidence type="ECO:0000256" key="6">
    <source>
        <dbReference type="SAM" id="Phobius"/>
    </source>
</evidence>
<feature type="transmembrane region" description="Helical" evidence="6">
    <location>
        <begin position="229"/>
        <end position="254"/>
    </location>
</feature>
<feature type="transmembrane region" description="Helical" evidence="6">
    <location>
        <begin position="376"/>
        <end position="404"/>
    </location>
</feature>
<keyword evidence="2" id="KW-0813">Transport</keyword>
<dbReference type="InterPro" id="IPR036259">
    <property type="entry name" value="MFS_trans_sf"/>
</dbReference>
<evidence type="ECO:0000256" key="2">
    <source>
        <dbReference type="ARBA" id="ARBA00022448"/>
    </source>
</evidence>
<feature type="transmembrane region" description="Helical" evidence="6">
    <location>
        <begin position="202"/>
        <end position="223"/>
    </location>
</feature>
<dbReference type="GO" id="GO:0016020">
    <property type="term" value="C:membrane"/>
    <property type="evidence" value="ECO:0007669"/>
    <property type="project" value="UniProtKB-SubCell"/>
</dbReference>
<feature type="transmembrane region" description="Helical" evidence="6">
    <location>
        <begin position="416"/>
        <end position="437"/>
    </location>
</feature>
<dbReference type="STRING" id="45354.A0A1L0C2Q2"/>
<dbReference type="Gene3D" id="1.20.1250.20">
    <property type="entry name" value="MFS general substrate transporter like domains"/>
    <property type="match status" value="1"/>
</dbReference>
<feature type="transmembrane region" description="Helical" evidence="6">
    <location>
        <begin position="15"/>
        <end position="39"/>
    </location>
</feature>
<name>A0A1L0C2Q2_9ASCO</name>
<dbReference type="PANTHER" id="PTHR42718:SF9">
    <property type="entry name" value="MAJOR FACILITATOR SUPERFAMILY MULTIDRUG TRANSPORTER MFSC"/>
    <property type="match status" value="1"/>
</dbReference>
<evidence type="ECO:0000259" key="7">
    <source>
        <dbReference type="PROSITE" id="PS50850"/>
    </source>
</evidence>
<feature type="transmembrane region" description="Helical" evidence="6">
    <location>
        <begin position="107"/>
        <end position="128"/>
    </location>
</feature>
<evidence type="ECO:0000313" key="8">
    <source>
        <dbReference type="EMBL" id="SGZ57855.1"/>
    </source>
</evidence>
<evidence type="ECO:0000256" key="3">
    <source>
        <dbReference type="ARBA" id="ARBA00022692"/>
    </source>
</evidence>
<feature type="transmembrane region" description="Helical" evidence="6">
    <location>
        <begin position="140"/>
        <end position="161"/>
    </location>
</feature>
<evidence type="ECO:0000256" key="5">
    <source>
        <dbReference type="ARBA" id="ARBA00023136"/>
    </source>
</evidence>
<feature type="transmembrane region" description="Helical" evidence="6">
    <location>
        <begin position="457"/>
        <end position="475"/>
    </location>
</feature>
<feature type="domain" description="Major facilitator superfamily (MFS) profile" evidence="7">
    <location>
        <begin position="16"/>
        <end position="479"/>
    </location>
</feature>
<dbReference type="InterPro" id="IPR020846">
    <property type="entry name" value="MFS_dom"/>
</dbReference>
<proteinExistence type="predicted"/>
<keyword evidence="4 6" id="KW-1133">Transmembrane helix</keyword>
<feature type="transmembrane region" description="Helical" evidence="6">
    <location>
        <begin position="173"/>
        <end position="190"/>
    </location>
</feature>
<dbReference type="Proteomes" id="UP000182334">
    <property type="component" value="Chromosome VII"/>
</dbReference>
<gene>
    <name evidence="8" type="ORF">SAMEA4029010_CIC11G00000001966</name>
</gene>
<protein>
    <submittedName>
        <fullName evidence="8">CIC11C00000001966</fullName>
    </submittedName>
</protein>
<organism evidence="8 9">
    <name type="scientific">Sungouiella intermedia</name>
    <dbReference type="NCBI Taxonomy" id="45354"/>
    <lineage>
        <taxon>Eukaryota</taxon>
        <taxon>Fungi</taxon>
        <taxon>Dikarya</taxon>
        <taxon>Ascomycota</taxon>
        <taxon>Saccharomycotina</taxon>
        <taxon>Pichiomycetes</taxon>
        <taxon>Metschnikowiaceae</taxon>
        <taxon>Sungouiella</taxon>
    </lineage>
</organism>
<evidence type="ECO:0000256" key="4">
    <source>
        <dbReference type="ARBA" id="ARBA00022989"/>
    </source>
</evidence>
<keyword evidence="3 6" id="KW-0812">Transmembrane</keyword>
<dbReference type="Pfam" id="PF07690">
    <property type="entry name" value="MFS_1"/>
    <property type="match status" value="1"/>
</dbReference>
<accession>A0A1L0C2Q2</accession>
<feature type="transmembrane region" description="Helical" evidence="6">
    <location>
        <begin position="286"/>
        <end position="307"/>
    </location>
</feature>
<dbReference type="PROSITE" id="PS50850">
    <property type="entry name" value="MFS"/>
    <property type="match status" value="1"/>
</dbReference>
<evidence type="ECO:0000256" key="1">
    <source>
        <dbReference type="ARBA" id="ARBA00004141"/>
    </source>
</evidence>
<dbReference type="EMBL" id="LT635762">
    <property type="protein sequence ID" value="SGZ57855.1"/>
    <property type="molecule type" value="Genomic_DNA"/>
</dbReference>
<dbReference type="AlphaFoldDB" id="A0A1L0C2Q2"/>
<evidence type="ECO:0000313" key="9">
    <source>
        <dbReference type="Proteomes" id="UP000182334"/>
    </source>
</evidence>
<dbReference type="GO" id="GO:0022857">
    <property type="term" value="F:transmembrane transporter activity"/>
    <property type="evidence" value="ECO:0007669"/>
    <property type="project" value="InterPro"/>
</dbReference>
<feature type="transmembrane region" description="Helical" evidence="6">
    <location>
        <begin position="319"/>
        <end position="339"/>
    </location>
</feature>
<dbReference type="PROSITE" id="PS51257">
    <property type="entry name" value="PROKAR_LIPOPROTEIN"/>
    <property type="match status" value="1"/>
</dbReference>
<dbReference type="Gene3D" id="1.20.1720.10">
    <property type="entry name" value="Multidrug resistance protein D"/>
    <property type="match status" value="1"/>
</dbReference>
<reference evidence="8 9" key="1">
    <citation type="submission" date="2016-10" db="EMBL/GenBank/DDBJ databases">
        <authorList>
            <person name="de Groot N.N."/>
        </authorList>
    </citation>
    <scope>NUCLEOTIDE SEQUENCE [LARGE SCALE GENOMIC DNA]</scope>
    <source>
        <strain evidence="8 9">CBS 141442</strain>
    </source>
</reference>
<dbReference type="InterPro" id="IPR011701">
    <property type="entry name" value="MFS"/>
</dbReference>